<evidence type="ECO:0000313" key="2">
    <source>
        <dbReference type="Proteomes" id="UP001057279"/>
    </source>
</evidence>
<sequence length="128" mass="13598">MVSTTPNSHARGRYRQGAKTPTTSSAGLSGTFLDDSLHNALKMGGVIVSQITECIEVDSLGGKEMADSVKTFLQDLARGIKDSIWGICTISKLDARSNSTKERGAASKKGKQCPGSEESPEHREEAGE</sequence>
<reference evidence="1" key="1">
    <citation type="submission" date="2022-03" db="EMBL/GenBank/DDBJ databases">
        <title>Genomic analyses of argali, domestic sheep and their hybrids provide insights into chromosomal evolution, heterosis and genetic basis of agronomic traits.</title>
        <authorList>
            <person name="Li M."/>
        </authorList>
    </citation>
    <scope>NUCLEOTIDE SEQUENCE</scope>
    <source>
        <strain evidence="1">F1 hybrid</strain>
    </source>
</reference>
<protein>
    <submittedName>
        <fullName evidence="1">Uncharacterized protein</fullName>
    </submittedName>
</protein>
<accession>A0ACB9VBC6</accession>
<proteinExistence type="predicted"/>
<evidence type="ECO:0000313" key="1">
    <source>
        <dbReference type="EMBL" id="KAI4587053.1"/>
    </source>
</evidence>
<gene>
    <name evidence="1" type="ORF">MJG53_004840</name>
</gene>
<organism evidence="1 2">
    <name type="scientific">Ovis ammon polii x Ovis aries</name>
    <dbReference type="NCBI Taxonomy" id="2918886"/>
    <lineage>
        <taxon>Eukaryota</taxon>
        <taxon>Metazoa</taxon>
        <taxon>Chordata</taxon>
        <taxon>Craniata</taxon>
        <taxon>Vertebrata</taxon>
        <taxon>Euteleostomi</taxon>
        <taxon>Mammalia</taxon>
        <taxon>Eutheria</taxon>
        <taxon>Laurasiatheria</taxon>
        <taxon>Artiodactyla</taxon>
        <taxon>Ruminantia</taxon>
        <taxon>Pecora</taxon>
        <taxon>Bovidae</taxon>
        <taxon>Caprinae</taxon>
        <taxon>Ovis</taxon>
    </lineage>
</organism>
<dbReference type="Proteomes" id="UP001057279">
    <property type="component" value="Linkage Group LG03"/>
</dbReference>
<name>A0ACB9VBC6_9CETA</name>
<dbReference type="EMBL" id="CM043028">
    <property type="protein sequence ID" value="KAI4587053.1"/>
    <property type="molecule type" value="Genomic_DNA"/>
</dbReference>
<comment type="caution">
    <text evidence="1">The sequence shown here is derived from an EMBL/GenBank/DDBJ whole genome shotgun (WGS) entry which is preliminary data.</text>
</comment>
<keyword evidence="2" id="KW-1185">Reference proteome</keyword>